<keyword evidence="2" id="KW-0732">Signal</keyword>
<evidence type="ECO:0000313" key="4">
    <source>
        <dbReference type="EMBL" id="RRG17343.1"/>
    </source>
</evidence>
<feature type="signal peptide" evidence="2">
    <location>
        <begin position="1"/>
        <end position="39"/>
    </location>
</feature>
<dbReference type="OrthoDB" id="2329755at2"/>
<evidence type="ECO:0000256" key="1">
    <source>
        <dbReference type="SAM" id="MobiDB-lite"/>
    </source>
</evidence>
<name>A0A3P2RA76_WEIVI</name>
<reference evidence="4 5" key="1">
    <citation type="submission" date="2018-10" db="EMBL/GenBank/DDBJ databases">
        <title>Draft genome sequence of Weissella viridescens UCO-SMC3.</title>
        <authorList>
            <person name="Garcia-Cancino A."/>
            <person name="Espinoza-Monje M."/>
            <person name="Albarracin L."/>
            <person name="Garcia-Castillo V."/>
            <person name="Campos-Martin J."/>
            <person name="Nakano Y."/>
            <person name="Guitierrez-Zamorano C."/>
            <person name="Ikeda-Ohtsubo W."/>
            <person name="Morita H."/>
            <person name="Kitazawa H."/>
            <person name="Villena J."/>
        </authorList>
    </citation>
    <scope>NUCLEOTIDE SEQUENCE [LARGE SCALE GENOMIC DNA]</scope>
    <source>
        <strain evidence="4 5">UCO-SMC3</strain>
    </source>
</reference>
<accession>A0A3P2RA76</accession>
<dbReference type="SUPFAM" id="SSF74914">
    <property type="entry name" value="V-region of surface antigen I/II (SA I/II, PAC)"/>
    <property type="match status" value="1"/>
</dbReference>
<dbReference type="Gene3D" id="2.60.40.740">
    <property type="match status" value="2"/>
</dbReference>
<proteinExistence type="predicted"/>
<organism evidence="4 5">
    <name type="scientific">Weissella viridescens</name>
    <name type="common">Lactobacillus viridescens</name>
    <dbReference type="NCBI Taxonomy" id="1629"/>
    <lineage>
        <taxon>Bacteria</taxon>
        <taxon>Bacillati</taxon>
        <taxon>Bacillota</taxon>
        <taxon>Bacilli</taxon>
        <taxon>Lactobacillales</taxon>
        <taxon>Lactobacillaceae</taxon>
        <taxon>Weissella</taxon>
    </lineage>
</organism>
<protein>
    <submittedName>
        <fullName evidence="4">Isopeptide-forming domain-containing fimbrial protein</fullName>
    </submittedName>
</protein>
<evidence type="ECO:0000259" key="3">
    <source>
        <dbReference type="Pfam" id="PF17998"/>
    </source>
</evidence>
<feature type="region of interest" description="Disordered" evidence="1">
    <location>
        <begin position="791"/>
        <end position="841"/>
    </location>
</feature>
<dbReference type="InterPro" id="IPR026345">
    <property type="entry name" value="Adh_isopep-form_adh_dom"/>
</dbReference>
<dbReference type="Proteomes" id="UP000275836">
    <property type="component" value="Unassembled WGS sequence"/>
</dbReference>
<feature type="chain" id="PRO_5018062687" evidence="2">
    <location>
        <begin position="40"/>
        <end position="858"/>
    </location>
</feature>
<feature type="region of interest" description="Disordered" evidence="1">
    <location>
        <begin position="615"/>
        <end position="669"/>
    </location>
</feature>
<sequence length="858" mass="92985">MATEQRKMKRHMNQMKSYPMLLLATAGTITPVLTFVAHADDGISDPKQATAQKVALTSSPDYKEADAKIATQQKKGMHIDVKEKTVKVKTAAERDQALKDAEADAKKQLVKLNADSLAYDKWAGTSTGLEGTKPGDINQQLLIKKSPNAKATLSNVSSAVTTKQIKQSEFKNVISSSTKAIKSTSAYEIAKKASGLTAVNGHLATVSYTNLDASYAGKKITKIVYDFQDLEKNNTNHTSEKPRFYAFNDPTDTIWYNATEGVTIVPHFYGPDGQEIKLSDKSAYATAGSLNGRYSSTNSAAKYTKKGKAFHVESVQLKSGGTITQLQGSSIRNHANDAYADETNQGNAQTVKDGIIPSSIADWDNATSPKRIYGATALNLDNTKEDTKIRFHTTRADNKDGVGVWATLSTTIDPSLPAPKGEFTKTKVILEPAEMPKPIKSRLDQNGNITTSKDVKLGDTLSYGLSAKIPATDAKGNPLKTAQIVDPYVDAFGYKTSKIKLTDAKGQDITNDFKFEDKKGLGATWTAKDATKYVGKTVFVMPEFEIKSEADLAKYEQDGKLVFPNTVYLLVNGEKVPGNTVVVTPKGKITPVDKAYVGNISDWKLHKVKLDSQVTNQSNKAASQATSSDANQTVDAKNTPAKTSKSGVTEQAKSSTATKTAATTAKSTSKSDAVAVHTVKIGDKFGYTLNTTVDAIDEQGQLIKSFSLNDPLEKALAFDGVQIVDQTDKNKDITDDFAHTGRISSALHEKKVAQYRGHKLQMRIGAHIDEKQDLSAYKQSDGSYVIKNVASKTQNGHDTPSNEVDIKVTKTPGKSNPAPKETPQPEKPTYNQKAPNTGTTNRMTQLYESVKHFFGIAD</sequence>
<feature type="compositionally biased region" description="Polar residues" evidence="1">
    <location>
        <begin position="791"/>
        <end position="802"/>
    </location>
</feature>
<dbReference type="Gene3D" id="2.60.530.10">
    <property type="entry name" value="Major cell-surface adhesin PAc"/>
    <property type="match status" value="1"/>
</dbReference>
<dbReference type="Pfam" id="PF17998">
    <property type="entry name" value="AgI_II_C2"/>
    <property type="match status" value="1"/>
</dbReference>
<dbReference type="AlphaFoldDB" id="A0A3P2RA76"/>
<feature type="compositionally biased region" description="Low complexity" evidence="1">
    <location>
        <begin position="652"/>
        <end position="669"/>
    </location>
</feature>
<dbReference type="EMBL" id="RHGY01000013">
    <property type="protein sequence ID" value="RRG17343.1"/>
    <property type="molecule type" value="Genomic_DNA"/>
</dbReference>
<feature type="domain" description="Adhesin isopeptide-forming adherence" evidence="3">
    <location>
        <begin position="438"/>
        <end position="582"/>
    </location>
</feature>
<evidence type="ECO:0000313" key="5">
    <source>
        <dbReference type="Proteomes" id="UP000275836"/>
    </source>
</evidence>
<comment type="caution">
    <text evidence="4">The sequence shown here is derived from an EMBL/GenBank/DDBJ whole genome shotgun (WGS) entry which is preliminary data.</text>
</comment>
<gene>
    <name evidence="4" type="ORF">D3P96_08200</name>
</gene>
<feature type="compositionally biased region" description="Polar residues" evidence="1">
    <location>
        <begin position="829"/>
        <end position="841"/>
    </location>
</feature>
<feature type="compositionally biased region" description="Polar residues" evidence="1">
    <location>
        <begin position="615"/>
        <end position="651"/>
    </location>
</feature>
<dbReference type="InterPro" id="IPR026466">
    <property type="entry name" value="Fim_isopep_form_D2_dom"/>
</dbReference>
<dbReference type="NCBIfam" id="TIGR04226">
    <property type="entry name" value="RrgB_K2N_iso_D2"/>
    <property type="match status" value="2"/>
</dbReference>
<evidence type="ECO:0000256" key="2">
    <source>
        <dbReference type="SAM" id="SignalP"/>
    </source>
</evidence>
<dbReference type="InterPro" id="IPR036234">
    <property type="entry name" value="SA_I/II_PAC_V_sf"/>
</dbReference>